<dbReference type="EMBL" id="JAOAMV010000004">
    <property type="protein sequence ID" value="MCT2559225.1"/>
    <property type="molecule type" value="Genomic_DNA"/>
</dbReference>
<keyword evidence="1" id="KW-0479">Metal-binding</keyword>
<organism evidence="3 4">
    <name type="scientific">Tsuneonella litorea</name>
    <dbReference type="NCBI Taxonomy" id="2976475"/>
    <lineage>
        <taxon>Bacteria</taxon>
        <taxon>Pseudomonadati</taxon>
        <taxon>Pseudomonadota</taxon>
        <taxon>Alphaproteobacteria</taxon>
        <taxon>Sphingomonadales</taxon>
        <taxon>Erythrobacteraceae</taxon>
        <taxon>Tsuneonella</taxon>
    </lineage>
</organism>
<dbReference type="SUPFAM" id="SSF51182">
    <property type="entry name" value="RmlC-like cupins"/>
    <property type="match status" value="1"/>
</dbReference>
<name>A0A9X2W3D3_9SPHN</name>
<dbReference type="InterPro" id="IPR051804">
    <property type="entry name" value="Carb_Metab_Reg_Kinase/Isom"/>
</dbReference>
<evidence type="ECO:0000313" key="4">
    <source>
        <dbReference type="Proteomes" id="UP001142648"/>
    </source>
</evidence>
<sequence length="282" mass="29929">MRTTSEKEGGERPGSACRALAARPVEKVWGRETLPPPFAALSGRRIGEIWFEPPPEASDLLVKYLFTDEKLSVQVHPSDRDAPAGARGKDECWLVVAAEPGARLAVGFAGAVSPEEMRAAALDGSIENLLAWHAVAAGDFFYLPAGTVHAIGAGISLIEVQQNSDLTYRLYDYGRPRDLHLDRAIAIADGGPHPARYRRQVPPTGHAVLVEGPHFRLDRLDGPADAETMARYGDRPLLVLPIDCPVPIGGIEALPGACAVAEGIGAVKLAPGGLVLIAQSCT</sequence>
<dbReference type="Gene3D" id="2.60.120.10">
    <property type="entry name" value="Jelly Rolls"/>
    <property type="match status" value="1"/>
</dbReference>
<dbReference type="InterPro" id="IPR014710">
    <property type="entry name" value="RmlC-like_jellyroll"/>
</dbReference>
<dbReference type="InterPro" id="IPR011051">
    <property type="entry name" value="RmlC_Cupin_sf"/>
</dbReference>
<dbReference type="RefSeq" id="WP_259962096.1">
    <property type="nucleotide sequence ID" value="NZ_JAOAMV010000004.1"/>
</dbReference>
<reference evidence="3" key="1">
    <citation type="submission" date="2022-09" db="EMBL/GenBank/DDBJ databases">
        <title>The genome sequence of Tsuneonella sp. YG55.</title>
        <authorList>
            <person name="Liu Y."/>
        </authorList>
    </citation>
    <scope>NUCLEOTIDE SEQUENCE</scope>
    <source>
        <strain evidence="3">YG55</strain>
    </source>
</reference>
<dbReference type="GO" id="GO:0046872">
    <property type="term" value="F:metal ion binding"/>
    <property type="evidence" value="ECO:0007669"/>
    <property type="project" value="UniProtKB-KW"/>
</dbReference>
<keyword evidence="2" id="KW-0862">Zinc</keyword>
<dbReference type="GO" id="GO:0016853">
    <property type="term" value="F:isomerase activity"/>
    <property type="evidence" value="ECO:0007669"/>
    <property type="project" value="UniProtKB-KW"/>
</dbReference>
<proteinExistence type="predicted"/>
<evidence type="ECO:0000313" key="3">
    <source>
        <dbReference type="EMBL" id="MCT2559225.1"/>
    </source>
</evidence>
<dbReference type="AlphaFoldDB" id="A0A9X2W3D3"/>
<accession>A0A9X2W3D3</accession>
<protein>
    <submittedName>
        <fullName evidence="3">Class I mannose-6-phosphate isomerase</fullName>
    </submittedName>
</protein>
<keyword evidence="3" id="KW-0413">Isomerase</keyword>
<dbReference type="PANTHER" id="PTHR42742:SF3">
    <property type="entry name" value="FRUCTOKINASE"/>
    <property type="match status" value="1"/>
</dbReference>
<dbReference type="PANTHER" id="PTHR42742">
    <property type="entry name" value="TRANSCRIPTIONAL REPRESSOR MPRA"/>
    <property type="match status" value="1"/>
</dbReference>
<dbReference type="Proteomes" id="UP001142648">
    <property type="component" value="Unassembled WGS sequence"/>
</dbReference>
<evidence type="ECO:0000256" key="1">
    <source>
        <dbReference type="ARBA" id="ARBA00022723"/>
    </source>
</evidence>
<evidence type="ECO:0000256" key="2">
    <source>
        <dbReference type="ARBA" id="ARBA00022833"/>
    </source>
</evidence>
<gene>
    <name evidence="3" type="ORF">N0B51_09535</name>
</gene>
<dbReference type="CDD" id="cd07010">
    <property type="entry name" value="cupin_PMI_type_I_N_bac"/>
    <property type="match status" value="1"/>
</dbReference>
<comment type="caution">
    <text evidence="3">The sequence shown here is derived from an EMBL/GenBank/DDBJ whole genome shotgun (WGS) entry which is preliminary data.</text>
</comment>
<keyword evidence="4" id="KW-1185">Reference proteome</keyword>